<comment type="similarity">
    <text evidence="3">Belongs to the RimP family.</text>
</comment>
<evidence type="ECO:0000256" key="3">
    <source>
        <dbReference type="HAMAP-Rule" id="MF_01077"/>
    </source>
</evidence>
<feature type="domain" description="Ribosome maturation factor RimP N-terminal" evidence="4">
    <location>
        <begin position="43"/>
        <end position="116"/>
    </location>
</feature>
<dbReference type="GO" id="GO:0000028">
    <property type="term" value="P:ribosomal small subunit assembly"/>
    <property type="evidence" value="ECO:0007669"/>
    <property type="project" value="TreeGrafter"/>
</dbReference>
<gene>
    <name evidence="3" type="primary">rimP</name>
    <name evidence="6" type="ORF">SAMN04487962_12328</name>
</gene>
<dbReference type="FunFam" id="3.30.300.70:FF:000001">
    <property type="entry name" value="Ribosome maturation factor RimP"/>
    <property type="match status" value="1"/>
</dbReference>
<dbReference type="PANTHER" id="PTHR33867:SF1">
    <property type="entry name" value="RIBOSOME MATURATION FACTOR RIMP"/>
    <property type="match status" value="1"/>
</dbReference>
<evidence type="ECO:0000313" key="7">
    <source>
        <dbReference type="Proteomes" id="UP000198762"/>
    </source>
</evidence>
<dbReference type="InterPro" id="IPR035956">
    <property type="entry name" value="RimP_N_sf"/>
</dbReference>
<dbReference type="STRING" id="430453.SAMN04487962_12328"/>
<evidence type="ECO:0000256" key="1">
    <source>
        <dbReference type="ARBA" id="ARBA00022490"/>
    </source>
</evidence>
<dbReference type="SUPFAM" id="SSF74942">
    <property type="entry name" value="YhbC-like, C-terminal domain"/>
    <property type="match status" value="1"/>
</dbReference>
<evidence type="ECO:0000313" key="6">
    <source>
        <dbReference type="EMBL" id="SET77795.1"/>
    </source>
</evidence>
<dbReference type="InterPro" id="IPR028989">
    <property type="entry name" value="RimP_N"/>
</dbReference>
<feature type="domain" description="Ribosome maturation factor RimP C-terminal" evidence="5">
    <location>
        <begin position="119"/>
        <end position="184"/>
    </location>
</feature>
<dbReference type="Proteomes" id="UP000198762">
    <property type="component" value="Unassembled WGS sequence"/>
</dbReference>
<evidence type="ECO:0000259" key="5">
    <source>
        <dbReference type="Pfam" id="PF17384"/>
    </source>
</evidence>
<keyword evidence="1 3" id="KW-0963">Cytoplasm</keyword>
<dbReference type="PANTHER" id="PTHR33867">
    <property type="entry name" value="RIBOSOME MATURATION FACTOR RIMP"/>
    <property type="match status" value="1"/>
</dbReference>
<dbReference type="GO" id="GO:0006412">
    <property type="term" value="P:translation"/>
    <property type="evidence" value="ECO:0007669"/>
    <property type="project" value="TreeGrafter"/>
</dbReference>
<dbReference type="GO" id="GO:0005829">
    <property type="term" value="C:cytosol"/>
    <property type="evidence" value="ECO:0007669"/>
    <property type="project" value="TreeGrafter"/>
</dbReference>
<dbReference type="Pfam" id="PF02576">
    <property type="entry name" value="RimP_N"/>
    <property type="match status" value="1"/>
</dbReference>
<evidence type="ECO:0000256" key="2">
    <source>
        <dbReference type="ARBA" id="ARBA00022517"/>
    </source>
</evidence>
<keyword evidence="2 3" id="KW-0690">Ribosome biogenesis</keyword>
<proteinExistence type="inferred from homology"/>
<reference evidence="7" key="1">
    <citation type="submission" date="2016-10" db="EMBL/GenBank/DDBJ databases">
        <authorList>
            <person name="Varghese N."/>
            <person name="Submissions S."/>
        </authorList>
    </citation>
    <scope>NUCLEOTIDE SEQUENCE [LARGE SCALE GENOMIC DNA]</scope>
    <source>
        <strain evidence="7">CGMCC 1.6489</strain>
    </source>
</reference>
<dbReference type="InterPro" id="IPR003728">
    <property type="entry name" value="Ribosome_maturation_RimP"/>
</dbReference>
<dbReference type="AlphaFoldDB" id="A0A1I0H2N0"/>
<comment type="subcellular location">
    <subcellularLocation>
        <location evidence="3">Cytoplasm</location>
    </subcellularLocation>
</comment>
<name>A0A1I0H2N0_9GAMM</name>
<organism evidence="6 7">
    <name type="scientific">Marinobacter segnicrescens</name>
    <dbReference type="NCBI Taxonomy" id="430453"/>
    <lineage>
        <taxon>Bacteria</taxon>
        <taxon>Pseudomonadati</taxon>
        <taxon>Pseudomonadota</taxon>
        <taxon>Gammaproteobacteria</taxon>
        <taxon>Pseudomonadales</taxon>
        <taxon>Marinobacteraceae</taxon>
        <taxon>Marinobacter</taxon>
    </lineage>
</organism>
<protein>
    <recommendedName>
        <fullName evidence="3">Ribosome maturation factor RimP</fullName>
    </recommendedName>
</protein>
<comment type="function">
    <text evidence="3">Required for maturation of 30S ribosomal subunits.</text>
</comment>
<keyword evidence="7" id="KW-1185">Reference proteome</keyword>
<accession>A0A1I0H2N0</accession>
<dbReference type="CDD" id="cd01734">
    <property type="entry name" value="YlxS_C"/>
    <property type="match status" value="1"/>
</dbReference>
<dbReference type="Pfam" id="PF17384">
    <property type="entry name" value="DUF150_C"/>
    <property type="match status" value="1"/>
</dbReference>
<dbReference type="SUPFAM" id="SSF75420">
    <property type="entry name" value="YhbC-like, N-terminal domain"/>
    <property type="match status" value="1"/>
</dbReference>
<dbReference type="Gene3D" id="3.30.300.70">
    <property type="entry name" value="RimP-like superfamily, N-terminal"/>
    <property type="match status" value="1"/>
</dbReference>
<dbReference type="HAMAP" id="MF_01077">
    <property type="entry name" value="RimP"/>
    <property type="match status" value="1"/>
</dbReference>
<dbReference type="InterPro" id="IPR028998">
    <property type="entry name" value="RimP_C"/>
</dbReference>
<dbReference type="InterPro" id="IPR036847">
    <property type="entry name" value="RimP_C_sf"/>
</dbReference>
<dbReference type="NCBIfam" id="NF000927">
    <property type="entry name" value="PRK00092.1-1"/>
    <property type="match status" value="1"/>
</dbReference>
<dbReference type="Gene3D" id="2.30.30.180">
    <property type="entry name" value="Ribosome maturation factor RimP, C-terminal domain"/>
    <property type="match status" value="1"/>
</dbReference>
<dbReference type="EMBL" id="FOHZ01000023">
    <property type="protein sequence ID" value="SET77795.1"/>
    <property type="molecule type" value="Genomic_DNA"/>
</dbReference>
<evidence type="ECO:0000259" key="4">
    <source>
        <dbReference type="Pfam" id="PF02576"/>
    </source>
</evidence>
<sequence>MKRAARQPFFCFCGLKISRRRSWRVTTGVASDLSAKLNKLEEILRPVVEGLGYEFWGIEFRSQGRHSTLRLFIDDQENGISIEDCEKVSRQVSGVMDVEDPIQNEYTLEVSSPGMDRPLFTLEQFSAWAGYQVNIRLRMAFEGRRRFQGILKGTEDGDVVVVVDDHEYLLPFESIDKANIVPVFE</sequence>